<dbReference type="Pfam" id="PF02823">
    <property type="entry name" value="ATP-synt_DE_N"/>
    <property type="match status" value="1"/>
</dbReference>
<sequence>MPAEMTVELVSVERRLWSGDARFVLARTTVGEVGILPGHQPMLAQLEEAGVVRIDSTDGSKRTIAVHGGFLSVSAKRVSILAEFAEQSDEIDVDRARRALDRADDSDEGTAAKARAEARLRAAEAN</sequence>
<keyword evidence="8" id="KW-0375">Hydrogen ion transport</keyword>
<accession>A0A1Y2N7K3</accession>
<dbReference type="Gene3D" id="2.60.15.10">
    <property type="entry name" value="F0F1 ATP synthase delta/epsilon subunit, N-terminal"/>
    <property type="match status" value="1"/>
</dbReference>
<gene>
    <name evidence="8 12" type="primary">atpC</name>
    <name evidence="12" type="ORF">BG845_00398</name>
</gene>
<evidence type="ECO:0000256" key="8">
    <source>
        <dbReference type="HAMAP-Rule" id="MF_00530"/>
    </source>
</evidence>
<comment type="similarity">
    <text evidence="2 8 9">Belongs to the ATPase epsilon chain family.</text>
</comment>
<dbReference type="GO" id="GO:0005524">
    <property type="term" value="F:ATP binding"/>
    <property type="evidence" value="ECO:0007669"/>
    <property type="project" value="UniProtKB-UniRule"/>
</dbReference>
<dbReference type="CDD" id="cd12152">
    <property type="entry name" value="F1-ATPase_delta"/>
    <property type="match status" value="1"/>
</dbReference>
<evidence type="ECO:0000256" key="9">
    <source>
        <dbReference type="RuleBase" id="RU003656"/>
    </source>
</evidence>
<dbReference type="GO" id="GO:0045259">
    <property type="term" value="C:proton-transporting ATP synthase complex"/>
    <property type="evidence" value="ECO:0007669"/>
    <property type="project" value="UniProtKB-KW"/>
</dbReference>
<evidence type="ECO:0000256" key="2">
    <source>
        <dbReference type="ARBA" id="ARBA00005712"/>
    </source>
</evidence>
<feature type="domain" description="ATP synthase F1 complex delta/epsilon subunit N-terminal" evidence="11">
    <location>
        <begin position="5"/>
        <end position="85"/>
    </location>
</feature>
<keyword evidence="6 8" id="KW-0139">CF(1)</keyword>
<comment type="function">
    <text evidence="8">Produces ATP from ADP in the presence of a proton gradient across the membrane.</text>
</comment>
<dbReference type="AlphaFoldDB" id="A0A1Y2N7K3"/>
<dbReference type="NCBIfam" id="NF009977">
    <property type="entry name" value="PRK13442.1"/>
    <property type="match status" value="1"/>
</dbReference>
<dbReference type="STRING" id="2074.BG845_00398"/>
<keyword evidence="4 8" id="KW-0406">Ion transport</keyword>
<dbReference type="NCBIfam" id="NF001852">
    <property type="entry name" value="PRK00571.2-5"/>
    <property type="match status" value="1"/>
</dbReference>
<proteinExistence type="inferred from homology"/>
<evidence type="ECO:0000259" key="11">
    <source>
        <dbReference type="Pfam" id="PF02823"/>
    </source>
</evidence>
<evidence type="ECO:0000313" key="12">
    <source>
        <dbReference type="EMBL" id="OSY43455.1"/>
    </source>
</evidence>
<dbReference type="GO" id="GO:0005886">
    <property type="term" value="C:plasma membrane"/>
    <property type="evidence" value="ECO:0007669"/>
    <property type="project" value="UniProtKB-SubCell"/>
</dbReference>
<evidence type="ECO:0000256" key="1">
    <source>
        <dbReference type="ARBA" id="ARBA00004202"/>
    </source>
</evidence>
<dbReference type="GO" id="GO:0046933">
    <property type="term" value="F:proton-transporting ATP synthase activity, rotational mechanism"/>
    <property type="evidence" value="ECO:0007669"/>
    <property type="project" value="UniProtKB-UniRule"/>
</dbReference>
<dbReference type="HAMAP" id="MF_00530">
    <property type="entry name" value="ATP_synth_epsil_bac"/>
    <property type="match status" value="1"/>
</dbReference>
<dbReference type="PANTHER" id="PTHR13822">
    <property type="entry name" value="ATP SYNTHASE DELTA/EPSILON CHAIN"/>
    <property type="match status" value="1"/>
</dbReference>
<dbReference type="InterPro" id="IPR036771">
    <property type="entry name" value="ATPsynth_dsu/esu_N"/>
</dbReference>
<keyword evidence="7 8" id="KW-0066">ATP synthesis</keyword>
<evidence type="ECO:0000256" key="5">
    <source>
        <dbReference type="ARBA" id="ARBA00023136"/>
    </source>
</evidence>
<dbReference type="SUPFAM" id="SSF51344">
    <property type="entry name" value="Epsilon subunit of F1F0-ATP synthase N-terminal domain"/>
    <property type="match status" value="1"/>
</dbReference>
<evidence type="ECO:0000256" key="4">
    <source>
        <dbReference type="ARBA" id="ARBA00023065"/>
    </source>
</evidence>
<protein>
    <recommendedName>
        <fullName evidence="8">ATP synthase epsilon chain</fullName>
    </recommendedName>
    <alternativeName>
        <fullName evidence="8">ATP synthase F1 sector epsilon subunit</fullName>
    </alternativeName>
    <alternativeName>
        <fullName evidence="8">F-ATPase epsilon subunit</fullName>
    </alternativeName>
</protein>
<reference evidence="12 13" key="1">
    <citation type="submission" date="2016-09" db="EMBL/GenBank/DDBJ databases">
        <title>Pseudonocardia autotrophica DSM535, a candidate organism with high potential of specific P450 cytochromes.</title>
        <authorList>
            <person name="Grumaz C."/>
            <person name="Vainshtein Y."/>
            <person name="Kirstahler P."/>
            <person name="Sohn K."/>
        </authorList>
    </citation>
    <scope>NUCLEOTIDE SEQUENCE [LARGE SCALE GENOMIC DNA]</scope>
    <source>
        <strain evidence="12 13">DSM 535</strain>
    </source>
</reference>
<keyword evidence="13" id="KW-1185">Reference proteome</keyword>
<dbReference type="InterPro" id="IPR020546">
    <property type="entry name" value="ATP_synth_F1_dsu/esu_N"/>
</dbReference>
<evidence type="ECO:0000256" key="7">
    <source>
        <dbReference type="ARBA" id="ARBA00023310"/>
    </source>
</evidence>
<organism evidence="12 13">
    <name type="scientific">Pseudonocardia autotrophica</name>
    <name type="common">Amycolata autotrophica</name>
    <name type="synonym">Nocardia autotrophica</name>
    <dbReference type="NCBI Taxonomy" id="2074"/>
    <lineage>
        <taxon>Bacteria</taxon>
        <taxon>Bacillati</taxon>
        <taxon>Actinomycetota</taxon>
        <taxon>Actinomycetes</taxon>
        <taxon>Pseudonocardiales</taxon>
        <taxon>Pseudonocardiaceae</taxon>
        <taxon>Pseudonocardia</taxon>
    </lineage>
</organism>
<dbReference type="NCBIfam" id="TIGR01216">
    <property type="entry name" value="ATP_synt_epsi"/>
    <property type="match status" value="1"/>
</dbReference>
<comment type="subunit">
    <text evidence="8 9">F-type ATPases have 2 components, CF(1) - the catalytic core - and CF(0) - the membrane proton channel. CF(1) has five subunits: alpha(3), beta(3), gamma(1), delta(1), epsilon(1). CF(0) has three main subunits: a, b and c.</text>
</comment>
<evidence type="ECO:0000256" key="10">
    <source>
        <dbReference type="SAM" id="MobiDB-lite"/>
    </source>
</evidence>
<comment type="subcellular location">
    <subcellularLocation>
        <location evidence="1 8">Cell membrane</location>
        <topology evidence="1 8">Peripheral membrane protein</topology>
    </subcellularLocation>
</comment>
<feature type="compositionally biased region" description="Basic and acidic residues" evidence="10">
    <location>
        <begin position="114"/>
        <end position="126"/>
    </location>
</feature>
<evidence type="ECO:0000256" key="6">
    <source>
        <dbReference type="ARBA" id="ARBA00023196"/>
    </source>
</evidence>
<keyword evidence="5 8" id="KW-0472">Membrane</keyword>
<dbReference type="InterPro" id="IPR001469">
    <property type="entry name" value="ATP_synth_F1_dsu/esu"/>
</dbReference>
<comment type="caution">
    <text evidence="12">The sequence shown here is derived from an EMBL/GenBank/DDBJ whole genome shotgun (WGS) entry which is preliminary data.</text>
</comment>
<evidence type="ECO:0000256" key="3">
    <source>
        <dbReference type="ARBA" id="ARBA00022448"/>
    </source>
</evidence>
<keyword evidence="3 8" id="KW-0813">Transport</keyword>
<evidence type="ECO:0000313" key="13">
    <source>
        <dbReference type="Proteomes" id="UP000194360"/>
    </source>
</evidence>
<feature type="region of interest" description="Disordered" evidence="10">
    <location>
        <begin position="101"/>
        <end position="126"/>
    </location>
</feature>
<dbReference type="PANTHER" id="PTHR13822:SF10">
    <property type="entry name" value="ATP SYNTHASE EPSILON CHAIN, CHLOROPLASTIC"/>
    <property type="match status" value="1"/>
</dbReference>
<dbReference type="Proteomes" id="UP000194360">
    <property type="component" value="Unassembled WGS sequence"/>
</dbReference>
<keyword evidence="8" id="KW-1003">Cell membrane</keyword>
<name>A0A1Y2N7K3_PSEAH</name>
<dbReference type="EMBL" id="MIGB01000002">
    <property type="protein sequence ID" value="OSY43455.1"/>
    <property type="molecule type" value="Genomic_DNA"/>
</dbReference>